<feature type="transmembrane region" description="Helical" evidence="1">
    <location>
        <begin position="21"/>
        <end position="42"/>
    </location>
</feature>
<dbReference type="AlphaFoldDB" id="A0A0H3ECG8"/>
<keyword evidence="1" id="KW-0472">Membrane</keyword>
<gene>
    <name evidence="3" type="ordered locus">BBPR_1831</name>
</gene>
<dbReference type="EMBL" id="CP001840">
    <property type="protein sequence ID" value="ADP36842.1"/>
    <property type="molecule type" value="Genomic_DNA"/>
</dbReference>
<sequence length="208" mass="22937">MTQPYDERAERKRYIRRRQQIVFSCVGAVLAVALVVSALFYFHVGGLGITATSAVKPNYGVRVPCSTKDANGKNQTYSNYANVKVRVLNGTKFVGFAKAVSTALSNRQFKVTGWDNYKGKKVERTTIYFGKNAINEAYTLNTNFTDAVMVMDDRDDKLIDVVLGASFNDLANKDSLPSGDTAIENFEGCVPVQSMGTLPKALDHEKVE</sequence>
<dbReference type="eggNOG" id="ENOG5032WRF">
    <property type="taxonomic scope" value="Bacteria"/>
</dbReference>
<accession>A0A0H3ECG8</accession>
<feature type="domain" description="LytR/CpsA/Psr regulator C-terminal" evidence="2">
    <location>
        <begin position="82"/>
        <end position="167"/>
    </location>
</feature>
<dbReference type="Pfam" id="PF13399">
    <property type="entry name" value="LytR_C"/>
    <property type="match status" value="1"/>
</dbReference>
<evidence type="ECO:0000313" key="4">
    <source>
        <dbReference type="Proteomes" id="UP000002312"/>
    </source>
</evidence>
<evidence type="ECO:0000259" key="2">
    <source>
        <dbReference type="Pfam" id="PF13399"/>
    </source>
</evidence>
<dbReference type="InterPro" id="IPR027381">
    <property type="entry name" value="LytR/CpsA/Psr_C"/>
</dbReference>
<keyword evidence="1" id="KW-0812">Transmembrane</keyword>
<dbReference type="PATRIC" id="fig|702459.3.peg.1892"/>
<reference evidence="3 4" key="1">
    <citation type="journal article" date="2010" name="Proc. Natl. Acad. Sci. U.S.A.">
        <title>Genome analysis of Bifidobacterium bifidum PRL2010 reveals metabolic pathways for host-derived glycan foraging.</title>
        <authorList>
            <person name="Turroni F."/>
            <person name="Bottacini F."/>
            <person name="Foroni E."/>
            <person name="Mulder I."/>
            <person name="Kim J.H."/>
            <person name="Zomer A."/>
            <person name="Sanchez B."/>
            <person name="Bidossi A."/>
            <person name="Ferrarini A."/>
            <person name="Giubellini V."/>
            <person name="Delledonne M."/>
            <person name="Henrissat B."/>
            <person name="Coutinho P."/>
            <person name="Oggioni M."/>
            <person name="Fitzgerald G.F."/>
            <person name="Mills D."/>
            <person name="Margolles A."/>
            <person name="Kelly D."/>
            <person name="van Sinderen D."/>
            <person name="Ventura M."/>
        </authorList>
    </citation>
    <scope>NUCLEOTIDE SEQUENCE [LARGE SCALE GENOMIC DNA]</scope>
    <source>
        <strain evidence="3 4">PRL2010</strain>
    </source>
</reference>
<protein>
    <recommendedName>
        <fullName evidence="2">LytR/CpsA/Psr regulator C-terminal domain-containing protein</fullName>
    </recommendedName>
</protein>
<evidence type="ECO:0000313" key="3">
    <source>
        <dbReference type="EMBL" id="ADP36842.1"/>
    </source>
</evidence>
<evidence type="ECO:0000256" key="1">
    <source>
        <dbReference type="SAM" id="Phobius"/>
    </source>
</evidence>
<dbReference type="RefSeq" id="WP_003815003.1">
    <property type="nucleotide sequence ID" value="NC_014638.1"/>
</dbReference>
<dbReference type="HOGENOM" id="CLU_1318829_0_0_11"/>
<keyword evidence="1" id="KW-1133">Transmembrane helix</keyword>
<proteinExistence type="predicted"/>
<name>A0A0H3ECG8_BIFBP</name>
<organism evidence="3 4">
    <name type="scientific">Bifidobacterium bifidum (strain PRL2010)</name>
    <dbReference type="NCBI Taxonomy" id="702459"/>
    <lineage>
        <taxon>Bacteria</taxon>
        <taxon>Bacillati</taxon>
        <taxon>Actinomycetota</taxon>
        <taxon>Actinomycetes</taxon>
        <taxon>Bifidobacteriales</taxon>
        <taxon>Bifidobacteriaceae</taxon>
        <taxon>Bifidobacterium</taxon>
    </lineage>
</organism>
<dbReference type="Proteomes" id="UP000002312">
    <property type="component" value="Chromosome"/>
</dbReference>
<dbReference type="Gene3D" id="3.30.70.2390">
    <property type="match status" value="1"/>
</dbReference>
<dbReference type="KEGG" id="bbp:BBPR_1831"/>
<dbReference type="OrthoDB" id="3267444at2"/>